<evidence type="ECO:0000256" key="4">
    <source>
        <dbReference type="ARBA" id="ARBA00022553"/>
    </source>
</evidence>
<evidence type="ECO:0000256" key="7">
    <source>
        <dbReference type="ARBA" id="ARBA00023012"/>
    </source>
</evidence>
<dbReference type="InterPro" id="IPR036890">
    <property type="entry name" value="HATPase_C_sf"/>
</dbReference>
<feature type="coiled-coil region" evidence="8">
    <location>
        <begin position="114"/>
        <end position="141"/>
    </location>
</feature>
<keyword evidence="9" id="KW-0472">Membrane</keyword>
<evidence type="ECO:0000256" key="5">
    <source>
        <dbReference type="ARBA" id="ARBA00022679"/>
    </source>
</evidence>
<evidence type="ECO:0000313" key="12">
    <source>
        <dbReference type="EMBL" id="MDW2796711.1"/>
    </source>
</evidence>
<dbReference type="SMART" id="SM00387">
    <property type="entry name" value="HATPase_c"/>
    <property type="match status" value="1"/>
</dbReference>
<gene>
    <name evidence="12" type="ORF">RZO55_03855</name>
</gene>
<evidence type="ECO:0000256" key="3">
    <source>
        <dbReference type="ARBA" id="ARBA00012438"/>
    </source>
</evidence>
<dbReference type="InterPro" id="IPR005467">
    <property type="entry name" value="His_kinase_dom"/>
</dbReference>
<dbReference type="GO" id="GO:0016301">
    <property type="term" value="F:kinase activity"/>
    <property type="evidence" value="ECO:0007669"/>
    <property type="project" value="UniProtKB-KW"/>
</dbReference>
<dbReference type="PROSITE" id="PS50885">
    <property type="entry name" value="HAMP"/>
    <property type="match status" value="1"/>
</dbReference>
<dbReference type="InterPro" id="IPR004358">
    <property type="entry name" value="Sig_transdc_His_kin-like_C"/>
</dbReference>
<feature type="transmembrane region" description="Helical" evidence="9">
    <location>
        <begin position="21"/>
        <end position="46"/>
    </location>
</feature>
<proteinExistence type="predicted"/>
<keyword evidence="9" id="KW-0812">Transmembrane</keyword>
<dbReference type="InterPro" id="IPR050736">
    <property type="entry name" value="Sensor_HK_Regulatory"/>
</dbReference>
<sequence length="350" mass="39750">MKNSYRKERQIKITGKFNKKRSLAIHWAVWFYILILISSVMAFGLIAYLELDMNGNDAIYMLAMMPCMGIIAGAALLKIISVLKLRMKKIMAGITSVTEGDLDVELDLNNSGEYKEMYENFNRMVRELKNTKSEMKNFMNDFSHEFKTPITSIHGFAELLLEENINEEDRKQYLQIILEESQRLASLSQNTLLLSKLDAQEILTDKKKFELDEQIKKCAILLFRQIEKKQIKLNMELAPVTYYGSAELLHQVWMNLISNAIKFTPTGGEITIKLISTGNQITIQISDTGIGMNEETTRLIFNKYYQEDSSHATAGFGLGLSIVKRVVDLCKGEIIVTSVPGKGSTFTVVL</sequence>
<evidence type="ECO:0000256" key="6">
    <source>
        <dbReference type="ARBA" id="ARBA00022777"/>
    </source>
</evidence>
<dbReference type="EMBL" id="JAWONS010000099">
    <property type="protein sequence ID" value="MDW2796711.1"/>
    <property type="molecule type" value="Genomic_DNA"/>
</dbReference>
<comment type="subcellular location">
    <subcellularLocation>
        <location evidence="2">Membrane</location>
    </subcellularLocation>
</comment>
<keyword evidence="7" id="KW-0902">Two-component regulatory system</keyword>
<reference evidence="12 13" key="1">
    <citation type="submission" date="2023-10" db="EMBL/GenBank/DDBJ databases">
        <title>A novel Glycoside Hydrolase 43-Like Enzyme from Clostrdium boliviensis is an Endo-xylanase, and a Candidate for Xylooligosaccharides Production from Different Xylan Substrates.</title>
        <authorList>
            <person name="Alvarez M.T."/>
            <person name="Rocabado-Villegas L.R."/>
            <person name="Salas-Veizaga D.M."/>
            <person name="Linares-Pasten J.A."/>
            <person name="Gudmundsdottir E.E."/>
            <person name="Hreggvidsson G.O."/>
            <person name="Adlercreutz P."/>
            <person name="Nordberg Karlsson E."/>
        </authorList>
    </citation>
    <scope>NUCLEOTIDE SEQUENCE [LARGE SCALE GENOMIC DNA]</scope>
    <source>
        <strain evidence="12 13">E-1</strain>
    </source>
</reference>
<keyword evidence="4" id="KW-0597">Phosphoprotein</keyword>
<evidence type="ECO:0000259" key="11">
    <source>
        <dbReference type="PROSITE" id="PS50885"/>
    </source>
</evidence>
<evidence type="ECO:0000313" key="13">
    <source>
        <dbReference type="Proteomes" id="UP001276854"/>
    </source>
</evidence>
<feature type="transmembrane region" description="Helical" evidence="9">
    <location>
        <begin position="58"/>
        <end position="80"/>
    </location>
</feature>
<feature type="domain" description="HAMP" evidence="11">
    <location>
        <begin position="81"/>
        <end position="133"/>
    </location>
</feature>
<dbReference type="Gene3D" id="3.30.565.10">
    <property type="entry name" value="Histidine kinase-like ATPase, C-terminal domain"/>
    <property type="match status" value="1"/>
</dbReference>
<keyword evidence="6 12" id="KW-0418">Kinase</keyword>
<feature type="domain" description="Histidine kinase" evidence="10">
    <location>
        <begin position="141"/>
        <end position="350"/>
    </location>
</feature>
<dbReference type="PANTHER" id="PTHR43711:SF1">
    <property type="entry name" value="HISTIDINE KINASE 1"/>
    <property type="match status" value="1"/>
</dbReference>
<dbReference type="InterPro" id="IPR036097">
    <property type="entry name" value="HisK_dim/P_sf"/>
</dbReference>
<evidence type="ECO:0000256" key="2">
    <source>
        <dbReference type="ARBA" id="ARBA00004370"/>
    </source>
</evidence>
<dbReference type="InterPro" id="IPR003594">
    <property type="entry name" value="HATPase_dom"/>
</dbReference>
<keyword evidence="9" id="KW-1133">Transmembrane helix</keyword>
<dbReference type="PRINTS" id="PR00344">
    <property type="entry name" value="BCTRLSENSOR"/>
</dbReference>
<keyword evidence="8" id="KW-0175">Coiled coil</keyword>
<dbReference type="EC" id="2.7.13.3" evidence="3"/>
<evidence type="ECO:0000259" key="10">
    <source>
        <dbReference type="PROSITE" id="PS50109"/>
    </source>
</evidence>
<keyword evidence="5" id="KW-0808">Transferase</keyword>
<dbReference type="SUPFAM" id="SSF158472">
    <property type="entry name" value="HAMP domain-like"/>
    <property type="match status" value="1"/>
</dbReference>
<dbReference type="CDD" id="cd00082">
    <property type="entry name" value="HisKA"/>
    <property type="match status" value="1"/>
</dbReference>
<accession>A0ABU4GGK9</accession>
<dbReference type="Proteomes" id="UP001276854">
    <property type="component" value="Unassembled WGS sequence"/>
</dbReference>
<organism evidence="12 13">
    <name type="scientific">Clostridium boliviensis</name>
    <dbReference type="NCBI Taxonomy" id="318465"/>
    <lineage>
        <taxon>Bacteria</taxon>
        <taxon>Bacillati</taxon>
        <taxon>Bacillota</taxon>
        <taxon>Clostridia</taxon>
        <taxon>Eubacteriales</taxon>
        <taxon>Clostridiaceae</taxon>
        <taxon>Clostridium</taxon>
    </lineage>
</organism>
<dbReference type="Pfam" id="PF02518">
    <property type="entry name" value="HATPase_c"/>
    <property type="match status" value="1"/>
</dbReference>
<name>A0ABU4GGK9_9CLOT</name>
<dbReference type="SUPFAM" id="SSF47384">
    <property type="entry name" value="Homodimeric domain of signal transducing histidine kinase"/>
    <property type="match status" value="1"/>
</dbReference>
<dbReference type="InterPro" id="IPR003661">
    <property type="entry name" value="HisK_dim/P_dom"/>
</dbReference>
<dbReference type="InterPro" id="IPR003660">
    <property type="entry name" value="HAMP_dom"/>
</dbReference>
<comment type="catalytic activity">
    <reaction evidence="1">
        <text>ATP + protein L-histidine = ADP + protein N-phospho-L-histidine.</text>
        <dbReference type="EC" id="2.7.13.3"/>
    </reaction>
</comment>
<dbReference type="Pfam" id="PF00512">
    <property type="entry name" value="HisKA"/>
    <property type="match status" value="1"/>
</dbReference>
<dbReference type="CDD" id="cd00075">
    <property type="entry name" value="HATPase"/>
    <property type="match status" value="1"/>
</dbReference>
<dbReference type="CDD" id="cd06225">
    <property type="entry name" value="HAMP"/>
    <property type="match status" value="1"/>
</dbReference>
<evidence type="ECO:0000256" key="1">
    <source>
        <dbReference type="ARBA" id="ARBA00000085"/>
    </source>
</evidence>
<comment type="caution">
    <text evidence="12">The sequence shown here is derived from an EMBL/GenBank/DDBJ whole genome shotgun (WGS) entry which is preliminary data.</text>
</comment>
<dbReference type="PANTHER" id="PTHR43711">
    <property type="entry name" value="TWO-COMPONENT HISTIDINE KINASE"/>
    <property type="match status" value="1"/>
</dbReference>
<dbReference type="SUPFAM" id="SSF55874">
    <property type="entry name" value="ATPase domain of HSP90 chaperone/DNA topoisomerase II/histidine kinase"/>
    <property type="match status" value="1"/>
</dbReference>
<dbReference type="Gene3D" id="1.10.287.130">
    <property type="match status" value="1"/>
</dbReference>
<keyword evidence="13" id="KW-1185">Reference proteome</keyword>
<evidence type="ECO:0000256" key="8">
    <source>
        <dbReference type="SAM" id="Coils"/>
    </source>
</evidence>
<protein>
    <recommendedName>
        <fullName evidence="3">histidine kinase</fullName>
        <ecNumber evidence="3">2.7.13.3</ecNumber>
    </recommendedName>
</protein>
<dbReference type="PROSITE" id="PS50109">
    <property type="entry name" value="HIS_KIN"/>
    <property type="match status" value="1"/>
</dbReference>
<dbReference type="RefSeq" id="WP_318062976.1">
    <property type="nucleotide sequence ID" value="NZ_JAWONS010000099.1"/>
</dbReference>
<dbReference type="SMART" id="SM00388">
    <property type="entry name" value="HisKA"/>
    <property type="match status" value="1"/>
</dbReference>
<evidence type="ECO:0000256" key="9">
    <source>
        <dbReference type="SAM" id="Phobius"/>
    </source>
</evidence>
<dbReference type="SMART" id="SM00304">
    <property type="entry name" value="HAMP"/>
    <property type="match status" value="1"/>
</dbReference>
<dbReference type="Gene3D" id="6.10.340.10">
    <property type="match status" value="1"/>
</dbReference>